<evidence type="ECO:0000259" key="1">
    <source>
        <dbReference type="Pfam" id="PF13568"/>
    </source>
</evidence>
<accession>R9GMR6</accession>
<dbReference type="PATRIC" id="fig|1150600.3.peg.3790"/>
<proteinExistence type="predicted"/>
<comment type="caution">
    <text evidence="2">The sequence shown here is derived from an EMBL/GenBank/DDBJ whole genome shotgun (WGS) entry which is preliminary data.</text>
</comment>
<dbReference type="EMBL" id="AQPN01000136">
    <property type="protein sequence ID" value="EOR93023.1"/>
    <property type="molecule type" value="Genomic_DNA"/>
</dbReference>
<evidence type="ECO:0000313" key="3">
    <source>
        <dbReference type="Proteomes" id="UP000014174"/>
    </source>
</evidence>
<gene>
    <name evidence="2" type="ORF">ADIARSV_3823</name>
</gene>
<dbReference type="Pfam" id="PF13568">
    <property type="entry name" value="OMP_b-brl_2"/>
    <property type="match status" value="1"/>
</dbReference>
<evidence type="ECO:0000313" key="2">
    <source>
        <dbReference type="EMBL" id="EOR93023.1"/>
    </source>
</evidence>
<sequence>MKLKLLIPLLFFSFYGYSQDSTKVTYGLKFGVNSNSTSLSSSLDGSSSTKMKSFLAYNFSLVLDVPLSKVLSIQPAVSYIQKGQKKDLSGVTNDNRTKVNYLEMPINLVYRYRNFFVGAGPYASLAMKGTIKSDSQEDDISFGNRYVSGGSSKNDDWKKYDFGASMLLGYKWKIFTFNVNYDLGLYDIDPSPVYKSKTRVASAALGVMF</sequence>
<dbReference type="AlphaFoldDB" id="R9GMR6"/>
<organism evidence="2 3">
    <name type="scientific">Arcticibacter svalbardensis MN12-7</name>
    <dbReference type="NCBI Taxonomy" id="1150600"/>
    <lineage>
        <taxon>Bacteria</taxon>
        <taxon>Pseudomonadati</taxon>
        <taxon>Bacteroidota</taxon>
        <taxon>Sphingobacteriia</taxon>
        <taxon>Sphingobacteriales</taxon>
        <taxon>Sphingobacteriaceae</taxon>
        <taxon>Arcticibacter</taxon>
    </lineage>
</organism>
<protein>
    <recommendedName>
        <fullName evidence="1">Outer membrane protein beta-barrel domain-containing protein</fullName>
    </recommendedName>
</protein>
<feature type="domain" description="Outer membrane protein beta-barrel" evidence="1">
    <location>
        <begin position="18"/>
        <end position="188"/>
    </location>
</feature>
<dbReference type="RefSeq" id="WP_016197048.1">
    <property type="nucleotide sequence ID" value="NZ_AQPN01000136.1"/>
</dbReference>
<dbReference type="STRING" id="1150600.ADIARSV_3823"/>
<reference evidence="2 3" key="1">
    <citation type="journal article" date="2013" name="Genome Announc.">
        <title>Draft Genome Sequence of Arcticibacter svalbardensis Strain MN12-7T, a Member of the Family Sphingobacteriaceae Isolated from an Arctic Soil Sample.</title>
        <authorList>
            <person name="Shivaji S."/>
            <person name="Ara S."/>
            <person name="Prasad S."/>
            <person name="Manasa B.P."/>
            <person name="Begum Z."/>
            <person name="Singh A."/>
            <person name="Kumar Pinnaka A."/>
        </authorList>
    </citation>
    <scope>NUCLEOTIDE SEQUENCE [LARGE SCALE GENOMIC DNA]</scope>
    <source>
        <strain evidence="2 3">MN12-7</strain>
    </source>
</reference>
<dbReference type="InterPro" id="IPR025665">
    <property type="entry name" value="Beta-barrel_OMP_2"/>
</dbReference>
<name>R9GMR6_9SPHI</name>
<keyword evidence="3" id="KW-1185">Reference proteome</keyword>
<dbReference type="OrthoDB" id="1011748at2"/>
<dbReference type="Proteomes" id="UP000014174">
    <property type="component" value="Unassembled WGS sequence"/>
</dbReference>